<dbReference type="InterPro" id="IPR002508">
    <property type="entry name" value="MurNAc-LAA_cat"/>
</dbReference>
<dbReference type="CDD" id="cd02696">
    <property type="entry name" value="MurNAc-LAA"/>
    <property type="match status" value="1"/>
</dbReference>
<dbReference type="Pfam" id="PF01520">
    <property type="entry name" value="Amidase_3"/>
    <property type="match status" value="1"/>
</dbReference>
<dbReference type="EC" id="3.5.1.28" evidence="5"/>
<dbReference type="PANTHER" id="PTHR30404:SF0">
    <property type="entry name" value="N-ACETYLMURAMOYL-L-ALANINE AMIDASE AMIC"/>
    <property type="match status" value="1"/>
</dbReference>
<dbReference type="Proteomes" id="UP000248857">
    <property type="component" value="Unassembled WGS sequence"/>
</dbReference>
<evidence type="ECO:0000313" key="6">
    <source>
        <dbReference type="Proteomes" id="UP000248857"/>
    </source>
</evidence>
<dbReference type="EMBL" id="PQWO01000003">
    <property type="protein sequence ID" value="PZD74198.1"/>
    <property type="molecule type" value="Genomic_DNA"/>
</dbReference>
<dbReference type="InterPro" id="IPR021731">
    <property type="entry name" value="AMIN_dom"/>
</dbReference>
<dbReference type="GO" id="GO:0009253">
    <property type="term" value="P:peptidoglycan catabolic process"/>
    <property type="evidence" value="ECO:0007669"/>
    <property type="project" value="InterPro"/>
</dbReference>
<dbReference type="GO" id="GO:0008745">
    <property type="term" value="F:N-acetylmuramoyl-L-alanine amidase activity"/>
    <property type="evidence" value="ECO:0007669"/>
    <property type="project" value="UniProtKB-EC"/>
</dbReference>
<dbReference type="GO" id="GO:0030288">
    <property type="term" value="C:outer membrane-bounded periplasmic space"/>
    <property type="evidence" value="ECO:0007669"/>
    <property type="project" value="TreeGrafter"/>
</dbReference>
<dbReference type="RefSeq" id="WP_110985097.1">
    <property type="nucleotide sequence ID" value="NZ_CAWNWM010000003.1"/>
</dbReference>
<dbReference type="OrthoDB" id="9806267at2"/>
<feature type="compositionally biased region" description="Low complexity" evidence="2">
    <location>
        <begin position="156"/>
        <end position="170"/>
    </location>
</feature>
<keyword evidence="1 5" id="KW-0378">Hydrolase</keyword>
<feature type="signal peptide" evidence="3">
    <location>
        <begin position="1"/>
        <end position="22"/>
    </location>
</feature>
<dbReference type="InterPro" id="IPR050695">
    <property type="entry name" value="N-acetylmuramoyl_amidase_3"/>
</dbReference>
<dbReference type="SUPFAM" id="SSF53187">
    <property type="entry name" value="Zn-dependent exopeptidases"/>
    <property type="match status" value="1"/>
</dbReference>
<organism evidence="5 6">
    <name type="scientific">Acaryochloris thomasi RCC1774</name>
    <dbReference type="NCBI Taxonomy" id="1764569"/>
    <lineage>
        <taxon>Bacteria</taxon>
        <taxon>Bacillati</taxon>
        <taxon>Cyanobacteriota</taxon>
        <taxon>Cyanophyceae</taxon>
        <taxon>Acaryochloridales</taxon>
        <taxon>Acaryochloridaceae</taxon>
        <taxon>Acaryochloris</taxon>
        <taxon>Acaryochloris thomasi</taxon>
    </lineage>
</organism>
<keyword evidence="6" id="KW-1185">Reference proteome</keyword>
<evidence type="ECO:0000256" key="3">
    <source>
        <dbReference type="SAM" id="SignalP"/>
    </source>
</evidence>
<name>A0A2W1JLG1_9CYAN</name>
<evidence type="ECO:0000259" key="4">
    <source>
        <dbReference type="SMART" id="SM00646"/>
    </source>
</evidence>
<accession>A0A2W1JLG1</accession>
<protein>
    <submittedName>
        <fullName evidence="5">N-acetylmuramoyl-L-alanine amidase LytC</fullName>
        <ecNumber evidence="5">3.5.1.28</ecNumber>
    </submittedName>
</protein>
<dbReference type="Gene3D" id="2.60.40.3500">
    <property type="match status" value="1"/>
</dbReference>
<proteinExistence type="predicted"/>
<evidence type="ECO:0000256" key="1">
    <source>
        <dbReference type="ARBA" id="ARBA00022801"/>
    </source>
</evidence>
<reference evidence="5 6" key="1">
    <citation type="journal article" date="2018" name="Sci. Rep.">
        <title>A novel species of the marine cyanobacterium Acaryochloris with a unique pigment content and lifestyle.</title>
        <authorList>
            <person name="Partensky F."/>
            <person name="Six C."/>
            <person name="Ratin M."/>
            <person name="Garczarek L."/>
            <person name="Vaulot D."/>
            <person name="Probert I."/>
            <person name="Calteau A."/>
            <person name="Gourvil P."/>
            <person name="Marie D."/>
            <person name="Grebert T."/>
            <person name="Bouchier C."/>
            <person name="Le Panse S."/>
            <person name="Gachenot M."/>
            <person name="Rodriguez F."/>
            <person name="Garrido J.L."/>
        </authorList>
    </citation>
    <scope>NUCLEOTIDE SEQUENCE [LARGE SCALE GENOMIC DNA]</scope>
    <source>
        <strain evidence="5 6">RCC1774</strain>
    </source>
</reference>
<evidence type="ECO:0000256" key="2">
    <source>
        <dbReference type="SAM" id="MobiDB-lite"/>
    </source>
</evidence>
<keyword evidence="3" id="KW-0732">Signal</keyword>
<evidence type="ECO:0000313" key="5">
    <source>
        <dbReference type="EMBL" id="PZD74198.1"/>
    </source>
</evidence>
<gene>
    <name evidence="5" type="primary">lytC_1</name>
    <name evidence="5" type="ORF">C1752_01109</name>
</gene>
<dbReference type="Pfam" id="PF11741">
    <property type="entry name" value="AMIN"/>
    <property type="match status" value="1"/>
</dbReference>
<dbReference type="Gene3D" id="3.40.630.40">
    <property type="entry name" value="Zn-dependent exopeptidases"/>
    <property type="match status" value="1"/>
</dbReference>
<sequence length="360" mass="40101">MRSYWFIPSLLGLLLAALPAHAGGRLLKWQFDQDERQLEIVTETDVSPRAYLVPDPTRVVIDLPNTQLGQANSEKELRKRFQSLRAGQFDQYTTRIVIELGKKYRVSPRSVRIEGVAPNRWLIKLPKPKRYSFQDRRALAVRRRPIPLVVSPPRNSSLASTPSAPSSPSSSLPPSPWRSSSQRPTVVIDPGHGGRDPGAIGIGGLKEVQVVLPISQEVERILRSKGVNVIMTRSTDQYVSLQGRVSIAERARGKVFVSIHANAISLSRPDVNGVETFYYQTGRSLAQSIHSSIHRRIRIGDRGVRQARFYVLRKSSMPASLVEVGFVTGSLDSPRLRQPAFRKQMADAIAEGILSHLGIR</sequence>
<feature type="region of interest" description="Disordered" evidence="2">
    <location>
        <begin position="150"/>
        <end position="200"/>
    </location>
</feature>
<feature type="domain" description="MurNAc-LAA" evidence="4">
    <location>
        <begin position="245"/>
        <end position="354"/>
    </location>
</feature>
<feature type="chain" id="PRO_5016086727" evidence="3">
    <location>
        <begin position="23"/>
        <end position="360"/>
    </location>
</feature>
<comment type="caution">
    <text evidence="5">The sequence shown here is derived from an EMBL/GenBank/DDBJ whole genome shotgun (WGS) entry which is preliminary data.</text>
</comment>
<dbReference type="SMART" id="SM00646">
    <property type="entry name" value="Ami_3"/>
    <property type="match status" value="1"/>
</dbReference>
<dbReference type="AlphaFoldDB" id="A0A2W1JLG1"/>
<dbReference type="PANTHER" id="PTHR30404">
    <property type="entry name" value="N-ACETYLMURAMOYL-L-ALANINE AMIDASE"/>
    <property type="match status" value="1"/>
</dbReference>